<feature type="disulfide bond" evidence="18">
    <location>
        <begin position="198"/>
        <end position="230"/>
    </location>
</feature>
<keyword evidence="9 19" id="KW-0732">Signal</keyword>
<feature type="binding site" evidence="16">
    <location>
        <position position="254"/>
    </location>
    <ligand>
        <name>Ca(2+)</name>
        <dbReference type="ChEBI" id="CHEBI:29108"/>
        <label>2</label>
    </ligand>
</feature>
<dbReference type="Gene3D" id="1.10.420.10">
    <property type="entry name" value="Peroxidase, domain 2"/>
    <property type="match status" value="1"/>
</dbReference>
<feature type="signal peptide" evidence="19">
    <location>
        <begin position="1"/>
        <end position="24"/>
    </location>
</feature>
<evidence type="ECO:0000256" key="14">
    <source>
        <dbReference type="PIRSR" id="PIRSR600823-1"/>
    </source>
</evidence>
<evidence type="ECO:0000256" key="17">
    <source>
        <dbReference type="PIRSR" id="PIRSR600823-4"/>
    </source>
</evidence>
<dbReference type="EMBL" id="CM010721">
    <property type="protein sequence ID" value="RZC68446.1"/>
    <property type="molecule type" value="Genomic_DNA"/>
</dbReference>
<dbReference type="InterPro" id="IPR000823">
    <property type="entry name" value="Peroxidase_pln"/>
</dbReference>
<feature type="binding site" evidence="16">
    <location>
        <position position="72"/>
    </location>
    <ligand>
        <name>Ca(2+)</name>
        <dbReference type="ChEBI" id="CHEBI:29108"/>
        <label>1</label>
    </ligand>
</feature>
<dbReference type="CDD" id="cd00693">
    <property type="entry name" value="secretory_peroxidase"/>
    <property type="match status" value="1"/>
</dbReference>
<proteinExistence type="inferred from homology"/>
<feature type="disulfide bond" evidence="18">
    <location>
        <begin position="70"/>
        <end position="75"/>
    </location>
</feature>
<dbReference type="PRINTS" id="PR00458">
    <property type="entry name" value="PEROXIDASE"/>
</dbReference>
<evidence type="ECO:0000256" key="18">
    <source>
        <dbReference type="PIRSR" id="PIRSR600823-5"/>
    </source>
</evidence>
<comment type="cofactor">
    <cofactor evidence="16 19">
        <name>heme b</name>
        <dbReference type="ChEBI" id="CHEBI:60344"/>
    </cofactor>
    <text evidence="16 19">Binds 1 heme b (iron(II)-protoporphyrin IX) group per subunit.</text>
</comment>
<dbReference type="InterPro" id="IPR019794">
    <property type="entry name" value="Peroxidases_AS"/>
</dbReference>
<feature type="binding site" evidence="16">
    <location>
        <position position="74"/>
    </location>
    <ligand>
        <name>Ca(2+)</name>
        <dbReference type="ChEBI" id="CHEBI:29108"/>
        <label>1</label>
    </ligand>
</feature>
<evidence type="ECO:0000256" key="7">
    <source>
        <dbReference type="ARBA" id="ARBA00022617"/>
    </source>
</evidence>
<dbReference type="OMA" id="TNDNMAN"/>
<dbReference type="PROSITE" id="PS00436">
    <property type="entry name" value="PEROXIDASE_2"/>
    <property type="match status" value="1"/>
</dbReference>
<dbReference type="GO" id="GO:0046872">
    <property type="term" value="F:metal ion binding"/>
    <property type="evidence" value="ECO:0007669"/>
    <property type="project" value="UniProtKB-UniRule"/>
</dbReference>
<dbReference type="InterPro" id="IPR019793">
    <property type="entry name" value="Peroxidases_heam-ligand_BS"/>
</dbReference>
<dbReference type="Pfam" id="PF00141">
    <property type="entry name" value="peroxidase"/>
    <property type="match status" value="1"/>
</dbReference>
<dbReference type="GO" id="GO:0005576">
    <property type="term" value="C:extracellular region"/>
    <property type="evidence" value="ECO:0007669"/>
    <property type="project" value="UniProtKB-SubCell"/>
</dbReference>
<dbReference type="SUPFAM" id="SSF48113">
    <property type="entry name" value="Heme-dependent peroxidases"/>
    <property type="match status" value="1"/>
</dbReference>
<evidence type="ECO:0000256" key="16">
    <source>
        <dbReference type="PIRSR" id="PIRSR600823-3"/>
    </source>
</evidence>
<dbReference type="Gene3D" id="1.10.520.10">
    <property type="match status" value="1"/>
</dbReference>
<feature type="chain" id="PRO_5021484204" description="Peroxidase" evidence="19">
    <location>
        <begin position="25"/>
        <end position="328"/>
    </location>
</feature>
<evidence type="ECO:0000256" key="2">
    <source>
        <dbReference type="ARBA" id="ARBA00002322"/>
    </source>
</evidence>
<keyword evidence="6 19" id="KW-0575">Peroxidase</keyword>
<dbReference type="Proteomes" id="UP000316621">
    <property type="component" value="Chromosome 7"/>
</dbReference>
<evidence type="ECO:0000259" key="20">
    <source>
        <dbReference type="PROSITE" id="PS50873"/>
    </source>
</evidence>
<evidence type="ECO:0000256" key="3">
    <source>
        <dbReference type="ARBA" id="ARBA00006873"/>
    </source>
</evidence>
<evidence type="ECO:0000256" key="11">
    <source>
        <dbReference type="ARBA" id="ARBA00023002"/>
    </source>
</evidence>
<feature type="disulfide bond" evidence="18">
    <location>
        <begin position="119"/>
        <end position="322"/>
    </location>
</feature>
<feature type="domain" description="Plant heme peroxidase family profile" evidence="20">
    <location>
        <begin position="25"/>
        <end position="326"/>
    </location>
</feature>
<evidence type="ECO:0000256" key="6">
    <source>
        <dbReference type="ARBA" id="ARBA00022559"/>
    </source>
</evidence>
<protein>
    <recommendedName>
        <fullName evidence="4 19">Peroxidase</fullName>
        <ecNumber evidence="4 19">1.11.1.7</ecNumber>
    </recommendedName>
</protein>
<evidence type="ECO:0000256" key="15">
    <source>
        <dbReference type="PIRSR" id="PIRSR600823-2"/>
    </source>
</evidence>
<evidence type="ECO:0000313" key="21">
    <source>
        <dbReference type="EMBL" id="RZC68446.1"/>
    </source>
</evidence>
<feature type="binding site" evidence="16">
    <location>
        <position position="78"/>
    </location>
    <ligand>
        <name>Ca(2+)</name>
        <dbReference type="ChEBI" id="CHEBI:29108"/>
        <label>1</label>
    </ligand>
</feature>
<gene>
    <name evidence="21" type="ORF">C5167_031699</name>
</gene>
<evidence type="ECO:0000256" key="4">
    <source>
        <dbReference type="ARBA" id="ARBA00012313"/>
    </source>
</evidence>
<dbReference type="GO" id="GO:0042744">
    <property type="term" value="P:hydrogen peroxide catabolic process"/>
    <property type="evidence" value="ECO:0007669"/>
    <property type="project" value="UniProtKB-KW"/>
</dbReference>
<keyword evidence="5 19" id="KW-0964">Secreted</keyword>
<evidence type="ECO:0000313" key="22">
    <source>
        <dbReference type="Proteomes" id="UP000316621"/>
    </source>
</evidence>
<evidence type="ECO:0000256" key="13">
    <source>
        <dbReference type="ARBA" id="ARBA00023157"/>
    </source>
</evidence>
<evidence type="ECO:0000256" key="12">
    <source>
        <dbReference type="ARBA" id="ARBA00023004"/>
    </source>
</evidence>
<dbReference type="AlphaFoldDB" id="A0A4Y7K6I8"/>
<comment type="function">
    <text evidence="2">Removal of H(2)O(2), oxidation of toxic reductants, biosynthesis and degradation of lignin, suberization, auxin catabolism, response to environmental stresses such as wounding, pathogen attack and oxidative stress. These functions might be dependent on each isozyme/isoform in each plant tissue.</text>
</comment>
<keyword evidence="7 19" id="KW-0349">Heme</keyword>
<feature type="active site" description="Proton acceptor" evidence="14">
    <location>
        <position position="68"/>
    </location>
</feature>
<dbReference type="PANTHER" id="PTHR31517:SF59">
    <property type="entry name" value="PEROXIDASE"/>
    <property type="match status" value="1"/>
</dbReference>
<evidence type="ECO:0000256" key="9">
    <source>
        <dbReference type="ARBA" id="ARBA00022729"/>
    </source>
</evidence>
<organism evidence="21 22">
    <name type="scientific">Papaver somniferum</name>
    <name type="common">Opium poppy</name>
    <dbReference type="NCBI Taxonomy" id="3469"/>
    <lineage>
        <taxon>Eukaryota</taxon>
        <taxon>Viridiplantae</taxon>
        <taxon>Streptophyta</taxon>
        <taxon>Embryophyta</taxon>
        <taxon>Tracheophyta</taxon>
        <taxon>Spermatophyta</taxon>
        <taxon>Magnoliopsida</taxon>
        <taxon>Ranunculales</taxon>
        <taxon>Papaveraceae</taxon>
        <taxon>Papaveroideae</taxon>
        <taxon>Papaver</taxon>
    </lineage>
</organism>
<feature type="binding site" description="axial binding residue" evidence="16">
    <location>
        <position position="191"/>
    </location>
    <ligand>
        <name>heme b</name>
        <dbReference type="ChEBI" id="CHEBI:60344"/>
    </ligand>
    <ligandPart>
        <name>Fe</name>
        <dbReference type="ChEBI" id="CHEBI:18248"/>
    </ligandPart>
</feature>
<feature type="binding site" evidence="16">
    <location>
        <position position="69"/>
    </location>
    <ligand>
        <name>Ca(2+)</name>
        <dbReference type="ChEBI" id="CHEBI:29108"/>
        <label>1</label>
    </ligand>
</feature>
<keyword evidence="10 16" id="KW-0106">Calcium</keyword>
<keyword evidence="12 16" id="KW-0408">Iron</keyword>
<name>A0A4Y7K6I8_PAPSO</name>
<dbReference type="OrthoDB" id="2113341at2759"/>
<comment type="similarity">
    <text evidence="19">Belongs to the peroxidase family. Classical plant (class III) peroxidase subfamily.</text>
</comment>
<feature type="binding site" evidence="16">
    <location>
        <position position="192"/>
    </location>
    <ligand>
        <name>Ca(2+)</name>
        <dbReference type="ChEBI" id="CHEBI:29108"/>
        <label>2</label>
    </ligand>
</feature>
<dbReference type="InterPro" id="IPR010255">
    <property type="entry name" value="Haem_peroxidase_sf"/>
</dbReference>
<dbReference type="PANTHER" id="PTHR31517">
    <property type="match status" value="1"/>
</dbReference>
<evidence type="ECO:0000256" key="19">
    <source>
        <dbReference type="RuleBase" id="RU362060"/>
    </source>
</evidence>
<keyword evidence="13 18" id="KW-1015">Disulfide bond</keyword>
<feature type="binding site" evidence="16">
    <location>
        <position position="76"/>
    </location>
    <ligand>
        <name>Ca(2+)</name>
        <dbReference type="ChEBI" id="CHEBI:29108"/>
        <label>1</label>
    </ligand>
</feature>
<comment type="catalytic activity">
    <reaction evidence="1 19">
        <text>2 a phenolic donor + H2O2 = 2 a phenolic radical donor + 2 H2O</text>
        <dbReference type="Rhea" id="RHEA:56136"/>
        <dbReference type="ChEBI" id="CHEBI:15377"/>
        <dbReference type="ChEBI" id="CHEBI:16240"/>
        <dbReference type="ChEBI" id="CHEBI:139520"/>
        <dbReference type="ChEBI" id="CHEBI:139521"/>
        <dbReference type="EC" id="1.11.1.7"/>
    </reaction>
</comment>
<dbReference type="PROSITE" id="PS50873">
    <property type="entry name" value="PEROXIDASE_4"/>
    <property type="match status" value="1"/>
</dbReference>
<evidence type="ECO:0000256" key="10">
    <source>
        <dbReference type="ARBA" id="ARBA00022837"/>
    </source>
</evidence>
<dbReference type="STRING" id="3469.A0A4Y7K6I8"/>
<evidence type="ECO:0000256" key="5">
    <source>
        <dbReference type="ARBA" id="ARBA00022525"/>
    </source>
</evidence>
<keyword evidence="22" id="KW-1185">Reference proteome</keyword>
<dbReference type="InterPro" id="IPR002016">
    <property type="entry name" value="Haem_peroxidase"/>
</dbReference>
<dbReference type="GO" id="GO:0020037">
    <property type="term" value="F:heme binding"/>
    <property type="evidence" value="ECO:0007669"/>
    <property type="project" value="UniProtKB-UniRule"/>
</dbReference>
<dbReference type="PROSITE" id="PS00435">
    <property type="entry name" value="PEROXIDASE_1"/>
    <property type="match status" value="1"/>
</dbReference>
<dbReference type="FunFam" id="1.10.420.10:FF:000007">
    <property type="entry name" value="Peroxidase"/>
    <property type="match status" value="1"/>
</dbReference>
<comment type="cofactor">
    <cofactor evidence="16 19">
        <name>Ca(2+)</name>
        <dbReference type="ChEBI" id="CHEBI:29108"/>
    </cofactor>
    <text evidence="16 19">Binds 2 calcium ions per subunit.</text>
</comment>
<dbReference type="PRINTS" id="PR00461">
    <property type="entry name" value="PLPEROXIDASE"/>
</dbReference>
<comment type="subcellular location">
    <subcellularLocation>
        <location evidence="19">Secreted</location>
    </subcellularLocation>
</comment>
<feature type="site" description="Transition state stabilizer" evidence="17">
    <location>
        <position position="64"/>
    </location>
</feature>
<comment type="similarity">
    <text evidence="3">Belongs to the peroxidase family. Ascorbate peroxidase subfamily.</text>
</comment>
<sequence length="328" mass="34788">MNNNVLLVVIVGLVSILNFEACYAQLKIGFYDGKCGNQDVESIVNSVVTGSFPTERSIAAALLRMQFHDCFVTGCDASLLLDGDSSEKKAGANLNVRGYNLIDEAKTAVEQACPGIVSCSDIIIMATRDAVALSGGSAARYEVETGRRDGIISRSTDVDLPGPGISVSSAINQFVNKGLTSTDMVVLLGGHTVGIAHCNFFQDRLWNFDNTGSADPSMDPALVETLKLQCPEGTNDESVTVNLDQSPSSSNIVDNSFYQAIRSSRGILEIDQKLALDPSTTDAVATLANDGFRFLNLFGKSMVNLGGIGVLTGTDGQIRLRCNSVNAN</sequence>
<evidence type="ECO:0000256" key="1">
    <source>
        <dbReference type="ARBA" id="ARBA00000189"/>
    </source>
</evidence>
<dbReference type="EC" id="1.11.1.7" evidence="4 19"/>
<keyword evidence="8 16" id="KW-0479">Metal-binding</keyword>
<dbReference type="InterPro" id="IPR033905">
    <property type="entry name" value="Secretory_peroxidase"/>
</dbReference>
<keyword evidence="19" id="KW-0376">Hydrogen peroxide</keyword>
<feature type="binding site" evidence="16">
    <location>
        <position position="244"/>
    </location>
    <ligand>
        <name>Ca(2+)</name>
        <dbReference type="ChEBI" id="CHEBI:29108"/>
        <label>2</label>
    </ligand>
</feature>
<reference evidence="21 22" key="1">
    <citation type="journal article" date="2018" name="Science">
        <title>The opium poppy genome and morphinan production.</title>
        <authorList>
            <person name="Guo L."/>
            <person name="Winzer T."/>
            <person name="Yang X."/>
            <person name="Li Y."/>
            <person name="Ning Z."/>
            <person name="He Z."/>
            <person name="Teodor R."/>
            <person name="Lu Y."/>
            <person name="Bowser T.A."/>
            <person name="Graham I.A."/>
            <person name="Ye K."/>
        </authorList>
    </citation>
    <scope>NUCLEOTIDE SEQUENCE [LARGE SCALE GENOMIC DNA]</scope>
    <source>
        <strain evidence="22">cv. HN1</strain>
        <tissue evidence="21">Leaves</tissue>
    </source>
</reference>
<feature type="binding site" evidence="15">
    <location>
        <position position="161"/>
    </location>
    <ligand>
        <name>substrate</name>
    </ligand>
</feature>
<feature type="binding site" evidence="16">
    <location>
        <position position="87"/>
    </location>
    <ligand>
        <name>Ca(2+)</name>
        <dbReference type="ChEBI" id="CHEBI:29108"/>
        <label>1</label>
    </ligand>
</feature>
<feature type="disulfide bond" evidence="18">
    <location>
        <begin position="35"/>
        <end position="113"/>
    </location>
</feature>
<evidence type="ECO:0000256" key="8">
    <source>
        <dbReference type="ARBA" id="ARBA00022723"/>
    </source>
</evidence>
<keyword evidence="11 19" id="KW-0560">Oxidoreductase</keyword>
<dbReference type="GO" id="GO:0140825">
    <property type="term" value="F:lactoperoxidase activity"/>
    <property type="evidence" value="ECO:0007669"/>
    <property type="project" value="UniProtKB-EC"/>
</dbReference>
<dbReference type="GO" id="GO:0006979">
    <property type="term" value="P:response to oxidative stress"/>
    <property type="evidence" value="ECO:0007669"/>
    <property type="project" value="UniProtKB-UniRule"/>
</dbReference>
<dbReference type="Gramene" id="RZC68446">
    <property type="protein sequence ID" value="RZC68446"/>
    <property type="gene ID" value="C5167_031699"/>
</dbReference>
<accession>A0A4Y7K6I8</accession>